<protein>
    <recommendedName>
        <fullName evidence="3">Glyoxalase-like domain-containing protein</fullName>
    </recommendedName>
</protein>
<dbReference type="RefSeq" id="WP_159447511.1">
    <property type="nucleotide sequence ID" value="NZ_FUYL01000001.1"/>
</dbReference>
<dbReference type="Proteomes" id="UP000190339">
    <property type="component" value="Unassembled WGS sequence"/>
</dbReference>
<name>A0A1T4ZUT4_9FLAO</name>
<dbReference type="EMBL" id="FUYL01000001">
    <property type="protein sequence ID" value="SKB26375.1"/>
    <property type="molecule type" value="Genomic_DNA"/>
</dbReference>
<proteinExistence type="predicted"/>
<organism evidence="1 2">
    <name type="scientific">Maribacter arcticus</name>
    <dbReference type="NCBI Taxonomy" id="561365"/>
    <lineage>
        <taxon>Bacteria</taxon>
        <taxon>Pseudomonadati</taxon>
        <taxon>Bacteroidota</taxon>
        <taxon>Flavobacteriia</taxon>
        <taxon>Flavobacteriales</taxon>
        <taxon>Flavobacteriaceae</taxon>
        <taxon>Maribacter</taxon>
    </lineage>
</organism>
<sequence>MDEAMDKVRELEGEIVEPKSIISNIGHIVGCKDNEGNSFGLVGVTEK</sequence>
<dbReference type="Gene3D" id="3.10.180.10">
    <property type="entry name" value="2,3-Dihydroxybiphenyl 1,2-Dioxygenase, domain 1"/>
    <property type="match status" value="1"/>
</dbReference>
<keyword evidence="2" id="KW-1185">Reference proteome</keyword>
<dbReference type="OrthoDB" id="9804235at2"/>
<dbReference type="InterPro" id="IPR029068">
    <property type="entry name" value="Glyas_Bleomycin-R_OHBP_Dase"/>
</dbReference>
<reference evidence="2" key="1">
    <citation type="submission" date="2017-02" db="EMBL/GenBank/DDBJ databases">
        <authorList>
            <person name="Varghese N."/>
            <person name="Submissions S."/>
        </authorList>
    </citation>
    <scope>NUCLEOTIDE SEQUENCE [LARGE SCALE GENOMIC DNA]</scope>
    <source>
        <strain evidence="2">DSM 23546</strain>
    </source>
</reference>
<accession>A0A1T4ZUT4</accession>
<evidence type="ECO:0000313" key="2">
    <source>
        <dbReference type="Proteomes" id="UP000190339"/>
    </source>
</evidence>
<evidence type="ECO:0000313" key="1">
    <source>
        <dbReference type="EMBL" id="SKB26375.1"/>
    </source>
</evidence>
<dbReference type="AlphaFoldDB" id="A0A1T4ZUT4"/>
<gene>
    <name evidence="1" type="ORF">SAMN05660866_00332</name>
</gene>
<evidence type="ECO:0008006" key="3">
    <source>
        <dbReference type="Google" id="ProtNLM"/>
    </source>
</evidence>